<feature type="transmembrane region" description="Helical" evidence="11">
    <location>
        <begin position="24"/>
        <end position="44"/>
    </location>
</feature>
<dbReference type="AlphaFoldDB" id="A0A5C8NI29"/>
<dbReference type="OrthoDB" id="9814461at2"/>
<feature type="transmembrane region" description="Helical" evidence="11">
    <location>
        <begin position="50"/>
        <end position="69"/>
    </location>
</feature>
<dbReference type="GO" id="GO:0005524">
    <property type="term" value="F:ATP binding"/>
    <property type="evidence" value="ECO:0007669"/>
    <property type="project" value="UniProtKB-KW"/>
</dbReference>
<dbReference type="SMART" id="SM00382">
    <property type="entry name" value="AAA"/>
    <property type="match status" value="1"/>
</dbReference>
<evidence type="ECO:0000256" key="3">
    <source>
        <dbReference type="ARBA" id="ARBA00022448"/>
    </source>
</evidence>
<dbReference type="PANTHER" id="PTHR43820:SF4">
    <property type="entry name" value="HIGH-AFFINITY BRANCHED-CHAIN AMINO ACID TRANSPORT ATP-BINDING PROTEIN LIVF"/>
    <property type="match status" value="1"/>
</dbReference>
<evidence type="ECO:0000256" key="1">
    <source>
        <dbReference type="ARBA" id="ARBA00004651"/>
    </source>
</evidence>
<feature type="transmembrane region" description="Helical" evidence="11">
    <location>
        <begin position="177"/>
        <end position="195"/>
    </location>
</feature>
<dbReference type="InterPro" id="IPR003439">
    <property type="entry name" value="ABC_transporter-like_ATP-bd"/>
</dbReference>
<dbReference type="Gene3D" id="3.40.50.300">
    <property type="entry name" value="P-loop containing nucleotide triphosphate hydrolases"/>
    <property type="match status" value="1"/>
</dbReference>
<evidence type="ECO:0000256" key="5">
    <source>
        <dbReference type="ARBA" id="ARBA00022692"/>
    </source>
</evidence>
<evidence type="ECO:0000313" key="13">
    <source>
        <dbReference type="EMBL" id="TXL60746.1"/>
    </source>
</evidence>
<comment type="similarity">
    <text evidence="2">Belongs to the ABC transporter superfamily.</text>
</comment>
<dbReference type="InterPro" id="IPR043428">
    <property type="entry name" value="LivM-like"/>
</dbReference>
<dbReference type="GO" id="GO:0005886">
    <property type="term" value="C:plasma membrane"/>
    <property type="evidence" value="ECO:0007669"/>
    <property type="project" value="UniProtKB-SubCell"/>
</dbReference>
<feature type="domain" description="ABC transporter" evidence="12">
    <location>
        <begin position="359"/>
        <end position="604"/>
    </location>
</feature>
<dbReference type="GO" id="GO:0015658">
    <property type="term" value="F:branched-chain amino acid transmembrane transporter activity"/>
    <property type="evidence" value="ECO:0007669"/>
    <property type="project" value="InterPro"/>
</dbReference>
<keyword evidence="3" id="KW-0813">Transport</keyword>
<dbReference type="Pfam" id="PF02653">
    <property type="entry name" value="BPD_transp_2"/>
    <property type="match status" value="1"/>
</dbReference>
<evidence type="ECO:0000256" key="11">
    <source>
        <dbReference type="SAM" id="Phobius"/>
    </source>
</evidence>
<feature type="transmembrane region" description="Helical" evidence="11">
    <location>
        <begin position="224"/>
        <end position="246"/>
    </location>
</feature>
<keyword evidence="14" id="KW-1185">Reference proteome</keyword>
<keyword evidence="9 11" id="KW-1133">Transmembrane helix</keyword>
<dbReference type="PANTHER" id="PTHR43820">
    <property type="entry name" value="HIGH-AFFINITY BRANCHED-CHAIN AMINO ACID TRANSPORT ATP-BINDING PROTEIN LIVF"/>
    <property type="match status" value="1"/>
</dbReference>
<name>A0A5C8NI29_9ACTN</name>
<comment type="subcellular location">
    <subcellularLocation>
        <location evidence="1">Cell membrane</location>
        <topology evidence="1">Multi-pass membrane protein</topology>
    </subcellularLocation>
</comment>
<keyword evidence="8" id="KW-0029">Amino-acid transport</keyword>
<dbReference type="PROSITE" id="PS50893">
    <property type="entry name" value="ABC_TRANSPORTER_2"/>
    <property type="match status" value="1"/>
</dbReference>
<dbReference type="GO" id="GO:0016887">
    <property type="term" value="F:ATP hydrolysis activity"/>
    <property type="evidence" value="ECO:0007669"/>
    <property type="project" value="InterPro"/>
</dbReference>
<dbReference type="Proteomes" id="UP000321571">
    <property type="component" value="Unassembled WGS sequence"/>
</dbReference>
<evidence type="ECO:0000256" key="7">
    <source>
        <dbReference type="ARBA" id="ARBA00022840"/>
    </source>
</evidence>
<comment type="caution">
    <text evidence="13">The sequence shown here is derived from an EMBL/GenBank/DDBJ whole genome shotgun (WGS) entry which is preliminary data.</text>
</comment>
<reference evidence="13 14" key="1">
    <citation type="submission" date="2019-06" db="EMBL/GenBank/DDBJ databases">
        <title>Aeromicrobium sp. nov., isolated from a maize field.</title>
        <authorList>
            <person name="Lin S.-Y."/>
            <person name="Tsai C.-F."/>
            <person name="Young C.-C."/>
        </authorList>
    </citation>
    <scope>NUCLEOTIDE SEQUENCE [LARGE SCALE GENOMIC DNA]</scope>
    <source>
        <strain evidence="13 14">CC-CFT486</strain>
    </source>
</reference>
<gene>
    <name evidence="13" type="ORF">FHP06_09985</name>
</gene>
<feature type="transmembrane region" description="Helical" evidence="11">
    <location>
        <begin position="99"/>
        <end position="119"/>
    </location>
</feature>
<keyword evidence="10 11" id="KW-0472">Membrane</keyword>
<dbReference type="GO" id="GO:0015807">
    <property type="term" value="P:L-amino acid transport"/>
    <property type="evidence" value="ECO:0007669"/>
    <property type="project" value="TreeGrafter"/>
</dbReference>
<evidence type="ECO:0000256" key="8">
    <source>
        <dbReference type="ARBA" id="ARBA00022970"/>
    </source>
</evidence>
<evidence type="ECO:0000256" key="6">
    <source>
        <dbReference type="ARBA" id="ARBA00022741"/>
    </source>
</evidence>
<evidence type="ECO:0000256" key="9">
    <source>
        <dbReference type="ARBA" id="ARBA00022989"/>
    </source>
</evidence>
<evidence type="ECO:0000256" key="10">
    <source>
        <dbReference type="ARBA" id="ARBA00023136"/>
    </source>
</evidence>
<keyword evidence="4" id="KW-1003">Cell membrane</keyword>
<evidence type="ECO:0000256" key="4">
    <source>
        <dbReference type="ARBA" id="ARBA00022475"/>
    </source>
</evidence>
<keyword evidence="6" id="KW-0547">Nucleotide-binding</keyword>
<protein>
    <submittedName>
        <fullName evidence="13">ATP-binding cassette domain-containing protein</fullName>
    </submittedName>
</protein>
<keyword evidence="7 13" id="KW-0067">ATP-binding</keyword>
<dbReference type="SUPFAM" id="SSF52540">
    <property type="entry name" value="P-loop containing nucleoside triphosphate hydrolases"/>
    <property type="match status" value="1"/>
</dbReference>
<dbReference type="Pfam" id="PF00005">
    <property type="entry name" value="ABC_tran"/>
    <property type="match status" value="1"/>
</dbReference>
<feature type="transmembrane region" description="Helical" evidence="11">
    <location>
        <begin position="126"/>
        <end position="143"/>
    </location>
</feature>
<dbReference type="InterPro" id="IPR052156">
    <property type="entry name" value="BCAA_Transport_ATP-bd_LivF"/>
</dbReference>
<feature type="transmembrane region" description="Helical" evidence="11">
    <location>
        <begin position="309"/>
        <end position="328"/>
    </location>
</feature>
<sequence length="620" mass="65472">MSETKPSTAQPRLLWRRARSSRGIVWAAPPAVALVGALVVSAVADGYQQSIAVTAILYGIAAMSLTLLMGWVGRPSVLTASSLLAGGYCAVYLQNVLSLPFLLVLVLVTCAGLLVGAIASVPTRNLSGVYLLLSTLAMFYIISEGGNILQAKQGAYEGYYLASPSVLGLTIDTPTKWLWTAAVAALLTYMYLSYLKRSRVGRAWSAIRDNEDAARVAGVSRSRYVVAAFAISTGLQFLAGGLVGYFVGTVSYSSATLLLSVNFIVMVVIGGSTSLGGALVGSAIVVAIPPFLDSYVGGSASSSWLSQNLLPIEGIIFALLSTLVILDVPRRMRRSMMDLRRRAPAKATRREPGHDTRGLVIDDVHVSYAAGETAVLGATISLELGESVGIVGRNGAGKSSLLFAIGGFPPGSGGRVSAGRVVWSGPDRPPVDVTKLSSRERARLGISLIPAEDKVFHDLTVEEHLREALRAGRSAHRGESASIDTLWERFPSLSQKRDRRAGNLSGGERQQLAVAAALARNARLVLIDEATLGLSPIAVQDIQLVLRDLAARSGGALVLVEQDPGLAMAVSDHVVVMENGQIVRSAPASPELLRVVEETYLGLAFSDGGEPAEQREGTRT</sequence>
<evidence type="ECO:0000256" key="2">
    <source>
        <dbReference type="ARBA" id="ARBA00005417"/>
    </source>
</evidence>
<proteinExistence type="inferred from homology"/>
<dbReference type="InterPro" id="IPR001851">
    <property type="entry name" value="ABC_transp_permease"/>
</dbReference>
<dbReference type="InterPro" id="IPR003593">
    <property type="entry name" value="AAA+_ATPase"/>
</dbReference>
<evidence type="ECO:0000259" key="12">
    <source>
        <dbReference type="PROSITE" id="PS50893"/>
    </source>
</evidence>
<organism evidence="13 14">
    <name type="scientific">Aeromicrobium terrae</name>
    <dbReference type="NCBI Taxonomy" id="2498846"/>
    <lineage>
        <taxon>Bacteria</taxon>
        <taxon>Bacillati</taxon>
        <taxon>Actinomycetota</taxon>
        <taxon>Actinomycetes</taxon>
        <taxon>Propionibacteriales</taxon>
        <taxon>Nocardioidaceae</taxon>
        <taxon>Aeromicrobium</taxon>
    </lineage>
</organism>
<keyword evidence="5 11" id="KW-0812">Transmembrane</keyword>
<accession>A0A5C8NI29</accession>
<dbReference type="CDD" id="cd06581">
    <property type="entry name" value="TM_PBP1_LivM_like"/>
    <property type="match status" value="1"/>
</dbReference>
<dbReference type="EMBL" id="VDUX01000004">
    <property type="protein sequence ID" value="TXL60746.1"/>
    <property type="molecule type" value="Genomic_DNA"/>
</dbReference>
<dbReference type="InterPro" id="IPR027417">
    <property type="entry name" value="P-loop_NTPase"/>
</dbReference>
<evidence type="ECO:0000313" key="14">
    <source>
        <dbReference type="Proteomes" id="UP000321571"/>
    </source>
</evidence>